<feature type="transmembrane region" description="Helical" evidence="2">
    <location>
        <begin position="146"/>
        <end position="167"/>
    </location>
</feature>
<feature type="region of interest" description="Disordered" evidence="1">
    <location>
        <begin position="1"/>
        <end position="20"/>
    </location>
</feature>
<comment type="caution">
    <text evidence="3">The sequence shown here is derived from an EMBL/GenBank/DDBJ whole genome shotgun (WGS) entry which is preliminary data.</text>
</comment>
<evidence type="ECO:0000256" key="2">
    <source>
        <dbReference type="SAM" id="Phobius"/>
    </source>
</evidence>
<accession>A0ABP7RNZ0</accession>
<keyword evidence="4" id="KW-1185">Reference proteome</keyword>
<dbReference type="InterPro" id="IPR011008">
    <property type="entry name" value="Dimeric_a/b-barrel"/>
</dbReference>
<dbReference type="PANTHER" id="PTHR40057">
    <property type="entry name" value="SLR1162 PROTEIN"/>
    <property type="match status" value="1"/>
</dbReference>
<organism evidence="3 4">
    <name type="scientific">Comamonas faecalis</name>
    <dbReference type="NCBI Taxonomy" id="1387849"/>
    <lineage>
        <taxon>Bacteria</taxon>
        <taxon>Pseudomonadati</taxon>
        <taxon>Pseudomonadota</taxon>
        <taxon>Betaproteobacteria</taxon>
        <taxon>Burkholderiales</taxon>
        <taxon>Comamonadaceae</taxon>
        <taxon>Comamonas</taxon>
    </lineage>
</organism>
<dbReference type="SUPFAM" id="SSF54909">
    <property type="entry name" value="Dimeric alpha+beta barrel"/>
    <property type="match status" value="1"/>
</dbReference>
<evidence type="ECO:0000256" key="1">
    <source>
        <dbReference type="SAM" id="MobiDB-lite"/>
    </source>
</evidence>
<dbReference type="RefSeq" id="WP_344869745.1">
    <property type="nucleotide sequence ID" value="NZ_BAABBP010000024.1"/>
</dbReference>
<evidence type="ECO:0000313" key="4">
    <source>
        <dbReference type="Proteomes" id="UP001501627"/>
    </source>
</evidence>
<keyword evidence="3" id="KW-0503">Monooxygenase</keyword>
<evidence type="ECO:0000313" key="3">
    <source>
        <dbReference type="EMBL" id="GAA4000279.1"/>
    </source>
</evidence>
<dbReference type="GO" id="GO:0004497">
    <property type="term" value="F:monooxygenase activity"/>
    <property type="evidence" value="ECO:0007669"/>
    <property type="project" value="UniProtKB-KW"/>
</dbReference>
<dbReference type="EMBL" id="BAABBP010000024">
    <property type="protein sequence ID" value="GAA4000279.1"/>
    <property type="molecule type" value="Genomic_DNA"/>
</dbReference>
<proteinExistence type="predicted"/>
<gene>
    <name evidence="3" type="ORF">GCM10022279_25000</name>
</gene>
<protein>
    <submittedName>
        <fullName evidence="3">Antibiotic biosynthesis monooxygenase</fullName>
    </submittedName>
</protein>
<feature type="compositionally biased region" description="Low complexity" evidence="1">
    <location>
        <begin position="10"/>
        <end position="20"/>
    </location>
</feature>
<keyword evidence="2" id="KW-0812">Transmembrane</keyword>
<dbReference type="Proteomes" id="UP001501627">
    <property type="component" value="Unassembled WGS sequence"/>
</dbReference>
<keyword evidence="2" id="KW-0472">Membrane</keyword>
<dbReference type="InterPro" id="IPR038762">
    <property type="entry name" value="ABM_predict"/>
</dbReference>
<sequence length="187" mass="20241">MDASSPTDNQTQAAPAAPATTPPCAVTVLIARRVLPAAVVGFEAAMRGMLAAAQEFPGHLGGQVVPPDEAGDSEEPLLCHVVFAFDTEAHLAAWQNSPERAHWLQRVLPHTVGAQQLQRVTGLDYWFAAPDGTTRTAHLCWKVACVTWLGIFPTVLLLFLTVAPLLADWHLVPRLARWLHPWLHAGA</sequence>
<keyword evidence="2" id="KW-1133">Transmembrane helix</keyword>
<name>A0ABP7RNZ0_9BURK</name>
<dbReference type="PANTHER" id="PTHR40057:SF1">
    <property type="entry name" value="SLR1162 PROTEIN"/>
    <property type="match status" value="1"/>
</dbReference>
<keyword evidence="3" id="KW-0560">Oxidoreductase</keyword>
<reference evidence="4" key="1">
    <citation type="journal article" date="2019" name="Int. J. Syst. Evol. Microbiol.">
        <title>The Global Catalogue of Microorganisms (GCM) 10K type strain sequencing project: providing services to taxonomists for standard genome sequencing and annotation.</title>
        <authorList>
            <consortium name="The Broad Institute Genomics Platform"/>
            <consortium name="The Broad Institute Genome Sequencing Center for Infectious Disease"/>
            <person name="Wu L."/>
            <person name="Ma J."/>
        </authorList>
    </citation>
    <scope>NUCLEOTIDE SEQUENCE [LARGE SCALE GENOMIC DNA]</scope>
    <source>
        <strain evidence="4">JCM 17561</strain>
    </source>
</reference>